<keyword evidence="2" id="KW-1185">Reference proteome</keyword>
<organism evidence="1 2">
    <name type="scientific">Autumnicola patrickiae</name>
    <dbReference type="NCBI Taxonomy" id="3075591"/>
    <lineage>
        <taxon>Bacteria</taxon>
        <taxon>Pseudomonadati</taxon>
        <taxon>Bacteroidota</taxon>
        <taxon>Flavobacteriia</taxon>
        <taxon>Flavobacteriales</taxon>
        <taxon>Flavobacteriaceae</taxon>
        <taxon>Autumnicola</taxon>
    </lineage>
</organism>
<sequence length="62" mass="7069">MEEKVKSGKEILDDFFGNIDKIENVDPKVAQILNELYKDGKLTDTNVKNGLQTLRETDVDKD</sequence>
<protein>
    <submittedName>
        <fullName evidence="1">Uncharacterized protein</fullName>
    </submittedName>
</protein>
<evidence type="ECO:0000313" key="1">
    <source>
        <dbReference type="EMBL" id="MDT0691474.1"/>
    </source>
</evidence>
<dbReference type="RefSeq" id="WP_311686947.1">
    <property type="nucleotide sequence ID" value="NZ_JAVRHM010000025.1"/>
</dbReference>
<reference evidence="1 2" key="1">
    <citation type="submission" date="2023-09" db="EMBL/GenBank/DDBJ databases">
        <authorList>
            <person name="Rey-Velasco X."/>
        </authorList>
    </citation>
    <scope>NUCLEOTIDE SEQUENCE [LARGE SCALE GENOMIC DNA]</scope>
    <source>
        <strain evidence="1 2">F188</strain>
    </source>
</reference>
<dbReference type="Proteomes" id="UP001261624">
    <property type="component" value="Unassembled WGS sequence"/>
</dbReference>
<accession>A0ABU3E664</accession>
<comment type="caution">
    <text evidence="1">The sequence shown here is derived from an EMBL/GenBank/DDBJ whole genome shotgun (WGS) entry which is preliminary data.</text>
</comment>
<evidence type="ECO:0000313" key="2">
    <source>
        <dbReference type="Proteomes" id="UP001261624"/>
    </source>
</evidence>
<proteinExistence type="predicted"/>
<gene>
    <name evidence="1" type="ORF">RM549_16890</name>
</gene>
<name>A0ABU3E664_9FLAO</name>
<dbReference type="EMBL" id="JAVRHM010000025">
    <property type="protein sequence ID" value="MDT0691474.1"/>
    <property type="molecule type" value="Genomic_DNA"/>
</dbReference>